<name>A0A0E9WWR0_ANGAN</name>
<proteinExistence type="predicted"/>
<dbReference type="AlphaFoldDB" id="A0A0E9WWR0"/>
<protein>
    <submittedName>
        <fullName evidence="2">Uncharacterized protein</fullName>
    </submittedName>
</protein>
<keyword evidence="1" id="KW-0812">Transmembrane</keyword>
<keyword evidence="1" id="KW-1133">Transmembrane helix</keyword>
<dbReference type="EMBL" id="GBXM01014497">
    <property type="protein sequence ID" value="JAH94080.1"/>
    <property type="molecule type" value="Transcribed_RNA"/>
</dbReference>
<keyword evidence="1" id="KW-0472">Membrane</keyword>
<evidence type="ECO:0000313" key="2">
    <source>
        <dbReference type="EMBL" id="JAH94080.1"/>
    </source>
</evidence>
<sequence length="73" mass="8160">MAALATPEDLNDLNACLCTDLRLRESGLCAVLSFTSAICGVLYVVIYIYYKVLNRCSFLILFLNSDLLAYMQI</sequence>
<accession>A0A0E9WWR0</accession>
<organism evidence="2">
    <name type="scientific">Anguilla anguilla</name>
    <name type="common">European freshwater eel</name>
    <name type="synonym">Muraena anguilla</name>
    <dbReference type="NCBI Taxonomy" id="7936"/>
    <lineage>
        <taxon>Eukaryota</taxon>
        <taxon>Metazoa</taxon>
        <taxon>Chordata</taxon>
        <taxon>Craniata</taxon>
        <taxon>Vertebrata</taxon>
        <taxon>Euteleostomi</taxon>
        <taxon>Actinopterygii</taxon>
        <taxon>Neopterygii</taxon>
        <taxon>Teleostei</taxon>
        <taxon>Anguilliformes</taxon>
        <taxon>Anguillidae</taxon>
        <taxon>Anguilla</taxon>
    </lineage>
</organism>
<evidence type="ECO:0000256" key="1">
    <source>
        <dbReference type="SAM" id="Phobius"/>
    </source>
</evidence>
<feature type="transmembrane region" description="Helical" evidence="1">
    <location>
        <begin position="30"/>
        <end position="50"/>
    </location>
</feature>
<reference evidence="2" key="2">
    <citation type="journal article" date="2015" name="Fish Shellfish Immunol.">
        <title>Early steps in the European eel (Anguilla anguilla)-Vibrio vulnificus interaction in the gills: Role of the RtxA13 toxin.</title>
        <authorList>
            <person name="Callol A."/>
            <person name="Pajuelo D."/>
            <person name="Ebbesson L."/>
            <person name="Teles M."/>
            <person name="MacKenzie S."/>
            <person name="Amaro C."/>
        </authorList>
    </citation>
    <scope>NUCLEOTIDE SEQUENCE</scope>
</reference>
<reference evidence="2" key="1">
    <citation type="submission" date="2014-11" db="EMBL/GenBank/DDBJ databases">
        <authorList>
            <person name="Amaro Gonzalez C."/>
        </authorList>
    </citation>
    <scope>NUCLEOTIDE SEQUENCE</scope>
</reference>